<proteinExistence type="predicted"/>
<reference evidence="1" key="2">
    <citation type="submission" date="2023-01" db="EMBL/GenBank/DDBJ databases">
        <authorList>
            <person name="Uljanovas D."/>
        </authorList>
    </citation>
    <scope>NUCLEOTIDE SEQUENCE</scope>
    <source>
        <strain evidence="1">W48</strain>
    </source>
</reference>
<accession>A0AAW7Q7D3</accession>
<evidence type="ECO:0000313" key="2">
    <source>
        <dbReference type="Proteomes" id="UP001170713"/>
    </source>
</evidence>
<dbReference type="PROSITE" id="PS51257">
    <property type="entry name" value="PROKAR_LIPOPROTEIN"/>
    <property type="match status" value="1"/>
</dbReference>
<protein>
    <recommendedName>
        <fullName evidence="3">Lipoprotein</fullName>
    </recommendedName>
</protein>
<reference evidence="1" key="1">
    <citation type="journal article" date="2023" name="Microorganisms">
        <title>Genomic Characterization of Arcobacter butzleri Strains Isolated from Various Sources in Lithuania.</title>
        <authorList>
            <person name="Uljanovas D."/>
            <person name="Golz G."/>
            <person name="Fleischmann S."/>
            <person name="Kudirkiene E."/>
            <person name="Kasetiene N."/>
            <person name="Grineviciene A."/>
            <person name="Tamuleviciene E."/>
            <person name="Aksomaitiene J."/>
            <person name="Alter T."/>
            <person name="Malakauskas M."/>
        </authorList>
    </citation>
    <scope>NUCLEOTIDE SEQUENCE</scope>
    <source>
        <strain evidence="1">W48</strain>
    </source>
</reference>
<evidence type="ECO:0008006" key="3">
    <source>
        <dbReference type="Google" id="ProtNLM"/>
    </source>
</evidence>
<dbReference type="Proteomes" id="UP001170713">
    <property type="component" value="Unassembled WGS sequence"/>
</dbReference>
<dbReference type="RefSeq" id="WP_301343281.1">
    <property type="nucleotide sequence ID" value="NZ_JAQJJC010000018.1"/>
</dbReference>
<dbReference type="EMBL" id="JAQJJC010000018">
    <property type="protein sequence ID" value="MDN5114972.1"/>
    <property type="molecule type" value="Genomic_DNA"/>
</dbReference>
<comment type="caution">
    <text evidence="1">The sequence shown here is derived from an EMBL/GenBank/DDBJ whole genome shotgun (WGS) entry which is preliminary data.</text>
</comment>
<evidence type="ECO:0000313" key="1">
    <source>
        <dbReference type="EMBL" id="MDN5114972.1"/>
    </source>
</evidence>
<gene>
    <name evidence="1" type="ORF">PJV88_10055</name>
</gene>
<sequence length="158" mass="18544">MTKNIILAIITALTFQGCVLDVIGHLTGITPALRHYYAGEQEEIKAQYLALTDTQKEEYLSFIKNDCLLEAELVELDKKESKFSKDFMDKYYGKDRNNYLTLKHLSGERGHYWSYDHAWKESQQDRARAVKFCHEEFFKEHNITTQNQTPIKDTEKVE</sequence>
<name>A0AAW7Q7D3_9BACT</name>
<dbReference type="AlphaFoldDB" id="A0AAW7Q7D3"/>
<organism evidence="1 2">
    <name type="scientific">Aliarcobacter butzleri</name>
    <dbReference type="NCBI Taxonomy" id="28197"/>
    <lineage>
        <taxon>Bacteria</taxon>
        <taxon>Pseudomonadati</taxon>
        <taxon>Campylobacterota</taxon>
        <taxon>Epsilonproteobacteria</taxon>
        <taxon>Campylobacterales</taxon>
        <taxon>Arcobacteraceae</taxon>
        <taxon>Aliarcobacter</taxon>
    </lineage>
</organism>